<comment type="caution">
    <text evidence="5">The sequence shown here is derived from an EMBL/GenBank/DDBJ whole genome shotgun (WGS) entry which is preliminary data.</text>
</comment>
<evidence type="ECO:0000313" key="6">
    <source>
        <dbReference type="Proteomes" id="UP000187074"/>
    </source>
</evidence>
<dbReference type="PRINTS" id="PR00502">
    <property type="entry name" value="NUDIXFAMILY"/>
</dbReference>
<dbReference type="CDD" id="cd02883">
    <property type="entry name" value="NUDIX_Hydrolase"/>
    <property type="match status" value="1"/>
</dbReference>
<reference evidence="5 6" key="1">
    <citation type="submission" date="2016-11" db="EMBL/GenBank/DDBJ databases">
        <title>Paenibacillus species isolates.</title>
        <authorList>
            <person name="Beno S.M."/>
        </authorList>
    </citation>
    <scope>NUCLEOTIDE SEQUENCE [LARGE SCALE GENOMIC DNA]</scope>
    <source>
        <strain evidence="5 6">FSL F4-0100</strain>
    </source>
</reference>
<dbReference type="OrthoDB" id="9787880at2"/>
<dbReference type="Proteomes" id="UP000187074">
    <property type="component" value="Unassembled WGS sequence"/>
</dbReference>
<dbReference type="InterPro" id="IPR000086">
    <property type="entry name" value="NUDIX_hydrolase_dom"/>
</dbReference>
<dbReference type="RefSeq" id="WP_076325805.1">
    <property type="nucleotide sequence ID" value="NZ_MRTF01000012.1"/>
</dbReference>
<dbReference type="PROSITE" id="PS00893">
    <property type="entry name" value="NUDIX_BOX"/>
    <property type="match status" value="1"/>
</dbReference>
<dbReference type="InterPro" id="IPR015797">
    <property type="entry name" value="NUDIX_hydrolase-like_dom_sf"/>
</dbReference>
<dbReference type="InterPro" id="IPR020476">
    <property type="entry name" value="Nudix_hydrolase"/>
</dbReference>
<organism evidence="5 6">
    <name type="scientific">Paenibacillus lautus</name>
    <name type="common">Bacillus lautus</name>
    <dbReference type="NCBI Taxonomy" id="1401"/>
    <lineage>
        <taxon>Bacteria</taxon>
        <taxon>Bacillati</taxon>
        <taxon>Bacillota</taxon>
        <taxon>Bacilli</taxon>
        <taxon>Bacillales</taxon>
        <taxon>Paenibacillaceae</taxon>
        <taxon>Paenibacillus</taxon>
    </lineage>
</organism>
<dbReference type="Gene3D" id="3.90.79.10">
    <property type="entry name" value="Nucleoside Triphosphate Pyrophosphohydrolase"/>
    <property type="match status" value="1"/>
</dbReference>
<feature type="domain" description="Nudix hydrolase" evidence="4">
    <location>
        <begin position="20"/>
        <end position="145"/>
    </location>
</feature>
<dbReference type="InterPro" id="IPR020084">
    <property type="entry name" value="NUDIX_hydrolase_CS"/>
</dbReference>
<dbReference type="SUPFAM" id="SSF55811">
    <property type="entry name" value="Nudix"/>
    <property type="match status" value="1"/>
</dbReference>
<dbReference type="Pfam" id="PF00293">
    <property type="entry name" value="NUDIX"/>
    <property type="match status" value="1"/>
</dbReference>
<sequence>MKGSKVKLEEVSSLEYQVPKQCISVSALVTNDRGEVLLLRTHWRSDTWEMPGGNVELGEPLDKAICREFLEETGIVIKPIGITGVYMNTTKQVLSICFRAQYISGEIKIQEDEILEARYIKIDQSNIEEYITRPQQRSRLLDAMNAACFVPFEAWEANPNYMLLHRLEGGWKPGKPDL</sequence>
<dbReference type="GO" id="GO:0016787">
    <property type="term" value="F:hydrolase activity"/>
    <property type="evidence" value="ECO:0007669"/>
    <property type="project" value="UniProtKB-KW"/>
</dbReference>
<evidence type="ECO:0000256" key="3">
    <source>
        <dbReference type="RuleBase" id="RU003476"/>
    </source>
</evidence>
<dbReference type="PANTHER" id="PTHR43046">
    <property type="entry name" value="GDP-MANNOSE MANNOSYL HYDROLASE"/>
    <property type="match status" value="1"/>
</dbReference>
<comment type="cofactor">
    <cofactor evidence="1">
        <name>Mg(2+)</name>
        <dbReference type="ChEBI" id="CHEBI:18420"/>
    </cofactor>
</comment>
<dbReference type="STRING" id="1401.BK123_28955"/>
<dbReference type="EMBL" id="MRTF01000012">
    <property type="protein sequence ID" value="OME88981.1"/>
    <property type="molecule type" value="Genomic_DNA"/>
</dbReference>
<accession>A0A1R1ATZ9</accession>
<evidence type="ECO:0000256" key="1">
    <source>
        <dbReference type="ARBA" id="ARBA00001946"/>
    </source>
</evidence>
<dbReference type="PROSITE" id="PS51462">
    <property type="entry name" value="NUDIX"/>
    <property type="match status" value="1"/>
</dbReference>
<comment type="similarity">
    <text evidence="3">Belongs to the Nudix hydrolase family.</text>
</comment>
<dbReference type="AlphaFoldDB" id="A0A1R1ATZ9"/>
<gene>
    <name evidence="5" type="ORF">BK123_28955</name>
</gene>
<proteinExistence type="inferred from homology"/>
<protein>
    <submittedName>
        <fullName evidence="5">DNA mismatch repair protein MutT</fullName>
    </submittedName>
</protein>
<dbReference type="PANTHER" id="PTHR43046:SF2">
    <property type="entry name" value="8-OXO-DGTP DIPHOSPHATASE-RELATED"/>
    <property type="match status" value="1"/>
</dbReference>
<evidence type="ECO:0000259" key="4">
    <source>
        <dbReference type="PROSITE" id="PS51462"/>
    </source>
</evidence>
<keyword evidence="2 3" id="KW-0378">Hydrolase</keyword>
<evidence type="ECO:0000313" key="5">
    <source>
        <dbReference type="EMBL" id="OME88981.1"/>
    </source>
</evidence>
<name>A0A1R1ATZ9_PAELA</name>
<evidence type="ECO:0000256" key="2">
    <source>
        <dbReference type="ARBA" id="ARBA00022801"/>
    </source>
</evidence>